<keyword evidence="8 9" id="KW-0472">Membrane</keyword>
<evidence type="ECO:0000259" key="11">
    <source>
        <dbReference type="PROSITE" id="PS50929"/>
    </source>
</evidence>
<dbReference type="GO" id="GO:0015421">
    <property type="term" value="F:ABC-type oligopeptide transporter activity"/>
    <property type="evidence" value="ECO:0007669"/>
    <property type="project" value="TreeGrafter"/>
</dbReference>
<dbReference type="GO" id="GO:0005886">
    <property type="term" value="C:plasma membrane"/>
    <property type="evidence" value="ECO:0007669"/>
    <property type="project" value="UniProtKB-SubCell"/>
</dbReference>
<dbReference type="InterPro" id="IPR003593">
    <property type="entry name" value="AAA+_ATPase"/>
</dbReference>
<feature type="transmembrane region" description="Helical" evidence="9">
    <location>
        <begin position="154"/>
        <end position="175"/>
    </location>
</feature>
<organism evidence="12 13">
    <name type="scientific">Oleiphilus messinensis</name>
    <dbReference type="NCBI Taxonomy" id="141451"/>
    <lineage>
        <taxon>Bacteria</taxon>
        <taxon>Pseudomonadati</taxon>
        <taxon>Pseudomonadota</taxon>
        <taxon>Gammaproteobacteria</taxon>
        <taxon>Oceanospirillales</taxon>
        <taxon>Oleiphilaceae</taxon>
        <taxon>Oleiphilus</taxon>
    </lineage>
</organism>
<dbReference type="InterPro" id="IPR017871">
    <property type="entry name" value="ABC_transporter-like_CS"/>
</dbReference>
<evidence type="ECO:0000256" key="6">
    <source>
        <dbReference type="ARBA" id="ARBA00022840"/>
    </source>
</evidence>
<evidence type="ECO:0000256" key="8">
    <source>
        <dbReference type="ARBA" id="ARBA00023136"/>
    </source>
</evidence>
<dbReference type="InterPro" id="IPR036640">
    <property type="entry name" value="ABC1_TM_sf"/>
</dbReference>
<protein>
    <submittedName>
        <fullName evidence="12">Xenobiotic-transporting ATPase</fullName>
    </submittedName>
</protein>
<dbReference type="AlphaFoldDB" id="A0A1Y0IDC6"/>
<dbReference type="PANTHER" id="PTHR43394">
    <property type="entry name" value="ATP-DEPENDENT PERMEASE MDL1, MITOCHONDRIAL"/>
    <property type="match status" value="1"/>
</dbReference>
<keyword evidence="7 9" id="KW-1133">Transmembrane helix</keyword>
<evidence type="ECO:0000313" key="12">
    <source>
        <dbReference type="EMBL" id="ARU58260.1"/>
    </source>
</evidence>
<dbReference type="Pfam" id="PF00664">
    <property type="entry name" value="ABC_membrane"/>
    <property type="match status" value="1"/>
</dbReference>
<evidence type="ECO:0000313" key="13">
    <source>
        <dbReference type="Proteomes" id="UP000196027"/>
    </source>
</evidence>
<dbReference type="PROSITE" id="PS50893">
    <property type="entry name" value="ABC_TRANSPORTER_2"/>
    <property type="match status" value="1"/>
</dbReference>
<keyword evidence="4 9" id="KW-0812">Transmembrane</keyword>
<evidence type="ECO:0000256" key="9">
    <source>
        <dbReference type="SAM" id="Phobius"/>
    </source>
</evidence>
<comment type="subcellular location">
    <subcellularLocation>
        <location evidence="1">Cell membrane</location>
        <topology evidence="1">Multi-pass membrane protein</topology>
    </subcellularLocation>
</comment>
<sequence>MLMQGLTAGIGLLLIIPLLDVVGFETGSAASSSIAGIAGQILSAFGVDNLEGVLICYIAIVCFLATLRYKLAVMGVSIQQAYIGFLRDRLYRSLLHSRWQYIIQNKMSDFTHSLSGQVQTIGHSSHLMLSFLSQSVLTLVMVSLAMLLSWKITLLAVLFAAVLLVLLLPLNRIIYGSGQYQLMSYKQIFQMLTEQLGSLKMIKSYASESYYADQMQTASAMLEAQQTQLARTSAKTQWVYMVAAGVGFSLFFYTAQMFFAIPLATIFLLLVIFARLLPQIAGLQKTYQQLLHKVPAFKDVSDMLEQCESERESPGELSAPPTFERAIKLHGVAYRYPNKSAFVFQNLFLEIKKNETVALVGHSGAGKSTLADIIAGLFEATSGHVYCDNVEIDQSNILAWRKSIAYVTQEVYLFHDTIRANLTWVTKKQLTDDELWQALRLAAADEFIALLPDGLDTIIGDRGIRLSGGERQRLAIARAIIAKPQLLILDEATSALDHQNEQKIQKALAQLQGKLTIIIIAHRTTTISHVDKVIDIGKKHSLIHTI</sequence>
<keyword evidence="6" id="KW-0067">ATP-binding</keyword>
<feature type="transmembrane region" description="Helical" evidence="9">
    <location>
        <begin position="52"/>
        <end position="69"/>
    </location>
</feature>
<keyword evidence="5" id="KW-0547">Nucleotide-binding</keyword>
<dbReference type="KEGG" id="ome:OLMES_4244"/>
<dbReference type="Gene3D" id="3.40.50.300">
    <property type="entry name" value="P-loop containing nucleotide triphosphate hydrolases"/>
    <property type="match status" value="1"/>
</dbReference>
<feature type="transmembrane region" description="Helical" evidence="9">
    <location>
        <begin position="127"/>
        <end position="148"/>
    </location>
</feature>
<dbReference type="Pfam" id="PF00005">
    <property type="entry name" value="ABC_tran"/>
    <property type="match status" value="1"/>
</dbReference>
<dbReference type="GO" id="GO:0016887">
    <property type="term" value="F:ATP hydrolysis activity"/>
    <property type="evidence" value="ECO:0007669"/>
    <property type="project" value="InterPro"/>
</dbReference>
<dbReference type="EMBL" id="CP021425">
    <property type="protein sequence ID" value="ARU58260.1"/>
    <property type="molecule type" value="Genomic_DNA"/>
</dbReference>
<dbReference type="InterPro" id="IPR011527">
    <property type="entry name" value="ABC1_TM_dom"/>
</dbReference>
<dbReference type="Gene3D" id="1.20.1560.10">
    <property type="entry name" value="ABC transporter type 1, transmembrane domain"/>
    <property type="match status" value="1"/>
</dbReference>
<feature type="domain" description="ABC transmembrane type-1" evidence="11">
    <location>
        <begin position="1"/>
        <end position="292"/>
    </location>
</feature>
<dbReference type="PANTHER" id="PTHR43394:SF1">
    <property type="entry name" value="ATP-BINDING CASSETTE SUB-FAMILY B MEMBER 10, MITOCHONDRIAL"/>
    <property type="match status" value="1"/>
</dbReference>
<dbReference type="PROSITE" id="PS50929">
    <property type="entry name" value="ABC_TM1F"/>
    <property type="match status" value="1"/>
</dbReference>
<keyword evidence="2" id="KW-0813">Transport</keyword>
<dbReference type="SUPFAM" id="SSF90123">
    <property type="entry name" value="ABC transporter transmembrane region"/>
    <property type="match status" value="1"/>
</dbReference>
<reference evidence="12 13" key="1">
    <citation type="submission" date="2017-05" db="EMBL/GenBank/DDBJ databases">
        <title>Genomic insights into alkan degradation activity of Oleiphilus messinensis.</title>
        <authorList>
            <person name="Kozyavkin S.A."/>
            <person name="Slesarev A.I."/>
            <person name="Golyshin P.N."/>
            <person name="Korzhenkov A."/>
            <person name="Golyshina O.N."/>
            <person name="Toshchakov S.V."/>
        </authorList>
    </citation>
    <scope>NUCLEOTIDE SEQUENCE [LARGE SCALE GENOMIC DNA]</scope>
    <source>
        <strain evidence="12 13">ME102</strain>
    </source>
</reference>
<keyword evidence="13" id="KW-1185">Reference proteome</keyword>
<dbReference type="InterPro" id="IPR039421">
    <property type="entry name" value="Type_1_exporter"/>
</dbReference>
<dbReference type="Proteomes" id="UP000196027">
    <property type="component" value="Chromosome"/>
</dbReference>
<evidence type="ECO:0000256" key="5">
    <source>
        <dbReference type="ARBA" id="ARBA00022741"/>
    </source>
</evidence>
<name>A0A1Y0IDC6_9GAMM</name>
<feature type="domain" description="ABC transporter" evidence="10">
    <location>
        <begin position="327"/>
        <end position="546"/>
    </location>
</feature>
<dbReference type="FunFam" id="3.40.50.300:FF:000299">
    <property type="entry name" value="ABC transporter ATP-binding protein/permease"/>
    <property type="match status" value="1"/>
</dbReference>
<accession>A0A1Y0IDC6</accession>
<keyword evidence="3" id="KW-1003">Cell membrane</keyword>
<dbReference type="SUPFAM" id="SSF52540">
    <property type="entry name" value="P-loop containing nucleoside triphosphate hydrolases"/>
    <property type="match status" value="1"/>
</dbReference>
<evidence type="ECO:0000256" key="3">
    <source>
        <dbReference type="ARBA" id="ARBA00022475"/>
    </source>
</evidence>
<proteinExistence type="predicted"/>
<evidence type="ECO:0000256" key="4">
    <source>
        <dbReference type="ARBA" id="ARBA00022692"/>
    </source>
</evidence>
<gene>
    <name evidence="12" type="ORF">OLMES_4244</name>
</gene>
<evidence type="ECO:0000256" key="7">
    <source>
        <dbReference type="ARBA" id="ARBA00022989"/>
    </source>
</evidence>
<dbReference type="InterPro" id="IPR003439">
    <property type="entry name" value="ABC_transporter-like_ATP-bd"/>
</dbReference>
<evidence type="ECO:0000256" key="2">
    <source>
        <dbReference type="ARBA" id="ARBA00022448"/>
    </source>
</evidence>
<evidence type="ECO:0000259" key="10">
    <source>
        <dbReference type="PROSITE" id="PS50893"/>
    </source>
</evidence>
<dbReference type="SMART" id="SM00382">
    <property type="entry name" value="AAA"/>
    <property type="match status" value="1"/>
</dbReference>
<evidence type="ECO:0000256" key="1">
    <source>
        <dbReference type="ARBA" id="ARBA00004651"/>
    </source>
</evidence>
<dbReference type="InterPro" id="IPR027417">
    <property type="entry name" value="P-loop_NTPase"/>
</dbReference>
<feature type="transmembrane region" description="Helical" evidence="9">
    <location>
        <begin position="238"/>
        <end position="253"/>
    </location>
</feature>
<dbReference type="PROSITE" id="PS00211">
    <property type="entry name" value="ABC_TRANSPORTER_1"/>
    <property type="match status" value="1"/>
</dbReference>
<dbReference type="GO" id="GO:0005524">
    <property type="term" value="F:ATP binding"/>
    <property type="evidence" value="ECO:0007669"/>
    <property type="project" value="UniProtKB-KW"/>
</dbReference>